<reference evidence="1" key="1">
    <citation type="submission" date="2020-07" db="EMBL/GenBank/DDBJ databases">
        <title>Huge and variable diversity of episymbiotic CPR bacteria and DPANN archaea in groundwater ecosystems.</title>
        <authorList>
            <person name="He C.Y."/>
            <person name="Keren R."/>
            <person name="Whittaker M."/>
            <person name="Farag I.F."/>
            <person name="Doudna J."/>
            <person name="Cate J.H.D."/>
            <person name="Banfield J.F."/>
        </authorList>
    </citation>
    <scope>NUCLEOTIDE SEQUENCE</scope>
    <source>
        <strain evidence="1">NC_groundwater_580_Pr5_B-0.1um_64_19</strain>
    </source>
</reference>
<dbReference type="InterPro" id="IPR007497">
    <property type="entry name" value="SIMPL/DUF541"/>
</dbReference>
<comment type="caution">
    <text evidence="1">The sequence shown here is derived from an EMBL/GenBank/DDBJ whole genome shotgun (WGS) entry which is preliminary data.</text>
</comment>
<dbReference type="Gene3D" id="3.30.110.170">
    <property type="entry name" value="Protein of unknown function (DUF541), domain 1"/>
    <property type="match status" value="1"/>
</dbReference>
<dbReference type="AlphaFoldDB" id="A0A932EQI0"/>
<evidence type="ECO:0000313" key="1">
    <source>
        <dbReference type="EMBL" id="MBI2679244.1"/>
    </source>
</evidence>
<sequence>MAGRGSPGHFVLQGSASRRSFRIKEAGRRLDEARRGAFDAAKMKAEQLSKQAGQRSGKACEIKEEPRSMFSAEYGWASSKVINLSTVPGKVTTGATVNVTFELLD</sequence>
<dbReference type="Pfam" id="PF04402">
    <property type="entry name" value="SIMPL"/>
    <property type="match status" value="1"/>
</dbReference>
<gene>
    <name evidence="1" type="ORF">HYX28_10735</name>
</gene>
<name>A0A932EQI0_9BACT</name>
<accession>A0A932EQI0</accession>
<evidence type="ECO:0000313" key="2">
    <source>
        <dbReference type="Proteomes" id="UP000779809"/>
    </source>
</evidence>
<dbReference type="EMBL" id="JACPNR010000013">
    <property type="protein sequence ID" value="MBI2679244.1"/>
    <property type="molecule type" value="Genomic_DNA"/>
</dbReference>
<protein>
    <submittedName>
        <fullName evidence="1">SIMPL domain-containing protein</fullName>
    </submittedName>
</protein>
<dbReference type="Proteomes" id="UP000779809">
    <property type="component" value="Unassembled WGS sequence"/>
</dbReference>
<organism evidence="1 2">
    <name type="scientific">Candidatus Korobacter versatilis</name>
    <dbReference type="NCBI Taxonomy" id="658062"/>
    <lineage>
        <taxon>Bacteria</taxon>
        <taxon>Pseudomonadati</taxon>
        <taxon>Acidobacteriota</taxon>
        <taxon>Terriglobia</taxon>
        <taxon>Terriglobales</taxon>
        <taxon>Candidatus Korobacteraceae</taxon>
        <taxon>Candidatus Korobacter</taxon>
    </lineage>
</organism>
<proteinExistence type="predicted"/>